<accession>A0AAD9FMA3</accession>
<evidence type="ECO:0000313" key="3">
    <source>
        <dbReference type="EMBL" id="KAK1921734.1"/>
    </source>
</evidence>
<protein>
    <submittedName>
        <fullName evidence="3">Oxidoreductase-like protein</fullName>
    </submittedName>
</protein>
<gene>
    <name evidence="3" type="ORF">DB88DRAFT_499040</name>
</gene>
<evidence type="ECO:0000313" key="4">
    <source>
        <dbReference type="Proteomes" id="UP001182556"/>
    </source>
</evidence>
<feature type="compositionally biased region" description="Low complexity" evidence="1">
    <location>
        <begin position="121"/>
        <end position="139"/>
    </location>
</feature>
<evidence type="ECO:0000259" key="2">
    <source>
        <dbReference type="Pfam" id="PF09791"/>
    </source>
</evidence>
<feature type="compositionally biased region" description="Polar residues" evidence="1">
    <location>
        <begin position="76"/>
        <end position="102"/>
    </location>
</feature>
<name>A0AAD9FMA3_PAPLA</name>
<comment type="caution">
    <text evidence="3">The sequence shown here is derived from an EMBL/GenBank/DDBJ whole genome shotgun (WGS) entry which is preliminary data.</text>
</comment>
<feature type="domain" description="Oxidoreductase-like" evidence="2">
    <location>
        <begin position="152"/>
        <end position="197"/>
    </location>
</feature>
<dbReference type="EMBL" id="JAODAN010000010">
    <property type="protein sequence ID" value="KAK1921734.1"/>
    <property type="molecule type" value="Genomic_DNA"/>
</dbReference>
<dbReference type="AlphaFoldDB" id="A0AAD9FMA3"/>
<feature type="region of interest" description="Disordered" evidence="1">
    <location>
        <begin position="72"/>
        <end position="103"/>
    </location>
</feature>
<feature type="region of interest" description="Disordered" evidence="1">
    <location>
        <begin position="120"/>
        <end position="145"/>
    </location>
</feature>
<dbReference type="Pfam" id="PF09791">
    <property type="entry name" value="Oxidored-like"/>
    <property type="match status" value="1"/>
</dbReference>
<reference evidence="3" key="1">
    <citation type="submission" date="2023-02" db="EMBL/GenBank/DDBJ databases">
        <title>Identification and recombinant expression of a fungal hydrolase from Papiliotrema laurentii that hydrolyzes apple cutin and clears colloidal polyester polyurethane.</title>
        <authorList>
            <consortium name="DOE Joint Genome Institute"/>
            <person name="Roman V.A."/>
            <person name="Bojanowski C."/>
            <person name="Crable B.R."/>
            <person name="Wagner D.N."/>
            <person name="Hung C.S."/>
            <person name="Nadeau L.J."/>
            <person name="Schratz L."/>
            <person name="Haridas S."/>
            <person name="Pangilinan J."/>
            <person name="Lipzen A."/>
            <person name="Na H."/>
            <person name="Yan M."/>
            <person name="Ng V."/>
            <person name="Grigoriev I.V."/>
            <person name="Spatafora J.W."/>
            <person name="Barlow D."/>
            <person name="Biffinger J."/>
            <person name="Kelley-Loughnane N."/>
            <person name="Varaljay V.A."/>
            <person name="Crookes-Goodson W.J."/>
        </authorList>
    </citation>
    <scope>NUCLEOTIDE SEQUENCE</scope>
    <source>
        <strain evidence="3">5307AH</strain>
    </source>
</reference>
<sequence>MTSNKDAQRIIRTISTVFRRSTRSTTQSPSRSFTSSWVSLRGRDIVARYHPTRRAPTIHPSRYKAIHPRISPSDEFATSSTQPVGTSFQTVPSPSSPESTDGVQIRQPVPAMLATSLSIDSSNATTGSSDSSSSSAAATKLEPAQTRGFMVVQGVRIPPKPRPPGEEECCMSGCVHCVYTIYADELEEYNEALGAAKDALVKAGIPTSQWPDEVRAKDGSTSDQVEKQVEKVMESVDPSMAAFLALEGKLKKKTS</sequence>
<proteinExistence type="predicted"/>
<keyword evidence="4" id="KW-1185">Reference proteome</keyword>
<dbReference type="PANTHER" id="PTHR21193:SF3">
    <property type="entry name" value="OXIDOREDUCTASE-LIKE DOMAIN-CONTAINING PROTEIN 1"/>
    <property type="match status" value="1"/>
</dbReference>
<organism evidence="3 4">
    <name type="scientific">Papiliotrema laurentii</name>
    <name type="common">Cryptococcus laurentii</name>
    <dbReference type="NCBI Taxonomy" id="5418"/>
    <lineage>
        <taxon>Eukaryota</taxon>
        <taxon>Fungi</taxon>
        <taxon>Dikarya</taxon>
        <taxon>Basidiomycota</taxon>
        <taxon>Agaricomycotina</taxon>
        <taxon>Tremellomycetes</taxon>
        <taxon>Tremellales</taxon>
        <taxon>Rhynchogastremaceae</taxon>
        <taxon>Papiliotrema</taxon>
    </lineage>
</organism>
<dbReference type="GO" id="GO:0005739">
    <property type="term" value="C:mitochondrion"/>
    <property type="evidence" value="ECO:0007669"/>
    <property type="project" value="TreeGrafter"/>
</dbReference>
<dbReference type="InterPro" id="IPR039251">
    <property type="entry name" value="OXLD1"/>
</dbReference>
<evidence type="ECO:0000256" key="1">
    <source>
        <dbReference type="SAM" id="MobiDB-lite"/>
    </source>
</evidence>
<dbReference type="InterPro" id="IPR019180">
    <property type="entry name" value="Oxidoreductase-like_N"/>
</dbReference>
<dbReference type="PANTHER" id="PTHR21193">
    <property type="entry name" value="OXIDOREDUCTASE-LIKE DOMAIN-CONTAINING PROTEIN 1"/>
    <property type="match status" value="1"/>
</dbReference>
<dbReference type="Proteomes" id="UP001182556">
    <property type="component" value="Unassembled WGS sequence"/>
</dbReference>